<dbReference type="PANTHER" id="PTHR33337">
    <property type="entry name" value="GFA DOMAIN-CONTAINING PROTEIN"/>
    <property type="match status" value="1"/>
</dbReference>
<evidence type="ECO:0000256" key="3">
    <source>
        <dbReference type="ARBA" id="ARBA00022833"/>
    </source>
</evidence>
<sequence length="140" mass="15534">MDNNSLFQGKCLCGAVRVEIFAEPLWVGHCHCPSCRKATSASYATYAGFKVSSVFFKGEKPKVFESSPGVIRRFCGKCGSPVSFEGETWPDEIHLHVQLLDNASAFTPTGHTYVKTRMPWVSMDDGLEQFEAFSSEDNQP</sequence>
<protein>
    <submittedName>
        <fullName evidence="6">GFA family protein</fullName>
    </submittedName>
</protein>
<comment type="caution">
    <text evidence="6">The sequence shown here is derived from an EMBL/GenBank/DDBJ whole genome shotgun (WGS) entry which is preliminary data.</text>
</comment>
<dbReference type="RefSeq" id="WP_194213042.1">
    <property type="nucleotide sequence ID" value="NZ_CP061205.1"/>
</dbReference>
<evidence type="ECO:0000256" key="1">
    <source>
        <dbReference type="ARBA" id="ARBA00005495"/>
    </source>
</evidence>
<dbReference type="Gene3D" id="3.90.1590.10">
    <property type="entry name" value="glutathione-dependent formaldehyde- activating enzyme (gfa)"/>
    <property type="match status" value="1"/>
</dbReference>
<keyword evidence="3" id="KW-0862">Zinc</keyword>
<dbReference type="PANTHER" id="PTHR33337:SF40">
    <property type="entry name" value="CENP-V_GFA DOMAIN-CONTAINING PROTEIN-RELATED"/>
    <property type="match status" value="1"/>
</dbReference>
<dbReference type="InterPro" id="IPR011057">
    <property type="entry name" value="Mss4-like_sf"/>
</dbReference>
<dbReference type="Proteomes" id="UP001595444">
    <property type="component" value="Unassembled WGS sequence"/>
</dbReference>
<dbReference type="SUPFAM" id="SSF51316">
    <property type="entry name" value="Mss4-like"/>
    <property type="match status" value="1"/>
</dbReference>
<organism evidence="6 7">
    <name type="scientific">Kordiimonas pumila</name>
    <dbReference type="NCBI Taxonomy" id="2161677"/>
    <lineage>
        <taxon>Bacteria</taxon>
        <taxon>Pseudomonadati</taxon>
        <taxon>Pseudomonadota</taxon>
        <taxon>Alphaproteobacteria</taxon>
        <taxon>Kordiimonadales</taxon>
        <taxon>Kordiimonadaceae</taxon>
        <taxon>Kordiimonas</taxon>
    </lineage>
</organism>
<evidence type="ECO:0000259" key="5">
    <source>
        <dbReference type="PROSITE" id="PS51891"/>
    </source>
</evidence>
<keyword evidence="7" id="KW-1185">Reference proteome</keyword>
<keyword evidence="2" id="KW-0479">Metal-binding</keyword>
<evidence type="ECO:0000256" key="4">
    <source>
        <dbReference type="ARBA" id="ARBA00023239"/>
    </source>
</evidence>
<gene>
    <name evidence="6" type="ORF">ACFOKA_14620</name>
</gene>
<accession>A0ABV7D891</accession>
<dbReference type="PROSITE" id="PS51891">
    <property type="entry name" value="CENP_V_GFA"/>
    <property type="match status" value="1"/>
</dbReference>
<evidence type="ECO:0000313" key="6">
    <source>
        <dbReference type="EMBL" id="MFC3053146.1"/>
    </source>
</evidence>
<comment type="similarity">
    <text evidence="1">Belongs to the Gfa family.</text>
</comment>
<proteinExistence type="inferred from homology"/>
<name>A0ABV7D891_9PROT</name>
<evidence type="ECO:0000256" key="2">
    <source>
        <dbReference type="ARBA" id="ARBA00022723"/>
    </source>
</evidence>
<dbReference type="InterPro" id="IPR006913">
    <property type="entry name" value="CENP-V/GFA"/>
</dbReference>
<dbReference type="EMBL" id="JBHRSL010000010">
    <property type="protein sequence ID" value="MFC3053146.1"/>
    <property type="molecule type" value="Genomic_DNA"/>
</dbReference>
<keyword evidence="4" id="KW-0456">Lyase</keyword>
<feature type="domain" description="CENP-V/GFA" evidence="5">
    <location>
        <begin position="7"/>
        <end position="131"/>
    </location>
</feature>
<reference evidence="7" key="1">
    <citation type="journal article" date="2019" name="Int. J. Syst. Evol. Microbiol.">
        <title>The Global Catalogue of Microorganisms (GCM) 10K type strain sequencing project: providing services to taxonomists for standard genome sequencing and annotation.</title>
        <authorList>
            <consortium name="The Broad Institute Genomics Platform"/>
            <consortium name="The Broad Institute Genome Sequencing Center for Infectious Disease"/>
            <person name="Wu L."/>
            <person name="Ma J."/>
        </authorList>
    </citation>
    <scope>NUCLEOTIDE SEQUENCE [LARGE SCALE GENOMIC DNA]</scope>
    <source>
        <strain evidence="7">KCTC 62164</strain>
    </source>
</reference>
<evidence type="ECO:0000313" key="7">
    <source>
        <dbReference type="Proteomes" id="UP001595444"/>
    </source>
</evidence>
<dbReference type="Pfam" id="PF04828">
    <property type="entry name" value="GFA"/>
    <property type="match status" value="1"/>
</dbReference>